<dbReference type="Pfam" id="PF01613">
    <property type="entry name" value="Flavin_Reduct"/>
    <property type="match status" value="1"/>
</dbReference>
<keyword evidence="1 3" id="KW-0560">Oxidoreductase</keyword>
<name>A0A7Y9WA48_9BURK</name>
<dbReference type="InterPro" id="IPR012349">
    <property type="entry name" value="Split_barrel_FMN-bd"/>
</dbReference>
<evidence type="ECO:0000313" key="3">
    <source>
        <dbReference type="EMBL" id="NYH17054.1"/>
    </source>
</evidence>
<dbReference type="InterPro" id="IPR050268">
    <property type="entry name" value="NADH-dep_flavin_reductase"/>
</dbReference>
<organism evidence="3 4">
    <name type="scientific">Paraburkholderia bryophila</name>
    <dbReference type="NCBI Taxonomy" id="420952"/>
    <lineage>
        <taxon>Bacteria</taxon>
        <taxon>Pseudomonadati</taxon>
        <taxon>Pseudomonadota</taxon>
        <taxon>Betaproteobacteria</taxon>
        <taxon>Burkholderiales</taxon>
        <taxon>Burkholderiaceae</taxon>
        <taxon>Paraburkholderia</taxon>
    </lineage>
</organism>
<protein>
    <submittedName>
        <fullName evidence="3">Flavin reductase</fullName>
        <ecNumber evidence="3">1.5.1.-</ecNumber>
    </submittedName>
</protein>
<dbReference type="Proteomes" id="UP000572540">
    <property type="component" value="Unassembled WGS sequence"/>
</dbReference>
<sequence length="173" mass="17823">MLDKLSFRDAMAGLGAAVNIVTSDGVAGRAGCTASAVCGVTDEPPTLLVCINRSSRNNAAFRANGQLCVNVLSAEQQALAAHFASSALPVDERFAAAQWNTLTTGAPALDGALASLDCEIESVTEIGTHTVFFCAVKAVQTQGAGDALIYYGRRYHRVGARSVHAAHAAESAA</sequence>
<accession>A0A7Y9WA48</accession>
<dbReference type="AlphaFoldDB" id="A0A7Y9WA48"/>
<dbReference type="InterPro" id="IPR002563">
    <property type="entry name" value="Flavin_Rdtase-like_dom"/>
</dbReference>
<dbReference type="GO" id="GO:0006208">
    <property type="term" value="P:pyrimidine nucleobase catabolic process"/>
    <property type="evidence" value="ECO:0007669"/>
    <property type="project" value="TreeGrafter"/>
</dbReference>
<dbReference type="SUPFAM" id="SSF50475">
    <property type="entry name" value="FMN-binding split barrel"/>
    <property type="match status" value="1"/>
</dbReference>
<dbReference type="Gene3D" id="2.30.110.10">
    <property type="entry name" value="Electron Transport, Fmn-binding Protein, Chain A"/>
    <property type="match status" value="1"/>
</dbReference>
<comment type="caution">
    <text evidence="3">The sequence shown here is derived from an EMBL/GenBank/DDBJ whole genome shotgun (WGS) entry which is preliminary data.</text>
</comment>
<evidence type="ECO:0000313" key="4">
    <source>
        <dbReference type="Proteomes" id="UP000572540"/>
    </source>
</evidence>
<dbReference type="GO" id="GO:0042602">
    <property type="term" value="F:riboflavin reductase (NADPH) activity"/>
    <property type="evidence" value="ECO:0007669"/>
    <property type="project" value="TreeGrafter"/>
</dbReference>
<dbReference type="GO" id="GO:0010181">
    <property type="term" value="F:FMN binding"/>
    <property type="evidence" value="ECO:0007669"/>
    <property type="project" value="InterPro"/>
</dbReference>
<evidence type="ECO:0000259" key="2">
    <source>
        <dbReference type="SMART" id="SM00903"/>
    </source>
</evidence>
<dbReference type="EC" id="1.5.1.-" evidence="3"/>
<dbReference type="EMBL" id="JACCAU010000001">
    <property type="protein sequence ID" value="NYH17054.1"/>
    <property type="molecule type" value="Genomic_DNA"/>
</dbReference>
<gene>
    <name evidence="3" type="ORF">GGD41_004282</name>
</gene>
<reference evidence="3 4" key="1">
    <citation type="submission" date="2020-07" db="EMBL/GenBank/DDBJ databases">
        <title>Exploring microbial biodiversity for novel pathways involved in the catabolism of aromatic compounds derived from lignin.</title>
        <authorList>
            <person name="Elkins J."/>
        </authorList>
    </citation>
    <scope>NUCLEOTIDE SEQUENCE [LARGE SCALE GENOMIC DNA]</scope>
    <source>
        <strain evidence="3 4">H2C3B</strain>
    </source>
</reference>
<dbReference type="PANTHER" id="PTHR30466:SF1">
    <property type="entry name" value="FMN REDUCTASE (NADH) RUTF"/>
    <property type="match status" value="1"/>
</dbReference>
<dbReference type="SMART" id="SM00903">
    <property type="entry name" value="Flavin_Reduct"/>
    <property type="match status" value="1"/>
</dbReference>
<proteinExistence type="predicted"/>
<evidence type="ECO:0000256" key="1">
    <source>
        <dbReference type="ARBA" id="ARBA00023002"/>
    </source>
</evidence>
<dbReference type="RefSeq" id="WP_179713695.1">
    <property type="nucleotide sequence ID" value="NZ_JACCAU010000001.1"/>
</dbReference>
<dbReference type="PANTHER" id="PTHR30466">
    <property type="entry name" value="FLAVIN REDUCTASE"/>
    <property type="match status" value="1"/>
</dbReference>
<feature type="domain" description="Flavin reductase like" evidence="2">
    <location>
        <begin position="11"/>
        <end position="157"/>
    </location>
</feature>